<organism evidence="15 16">
    <name type="scientific">Ligilactobacillus ceti DSM 22408</name>
    <dbReference type="NCBI Taxonomy" id="1122146"/>
    <lineage>
        <taxon>Bacteria</taxon>
        <taxon>Bacillati</taxon>
        <taxon>Bacillota</taxon>
        <taxon>Bacilli</taxon>
        <taxon>Lactobacillales</taxon>
        <taxon>Lactobacillaceae</taxon>
        <taxon>Ligilactobacillus</taxon>
    </lineage>
</organism>
<evidence type="ECO:0000256" key="12">
    <source>
        <dbReference type="ARBA" id="ARBA00034430"/>
    </source>
</evidence>
<comment type="similarity">
    <text evidence="2">Belongs to the TMEM175 family.</text>
</comment>
<dbReference type="Pfam" id="PF06736">
    <property type="entry name" value="TMEM175"/>
    <property type="match status" value="1"/>
</dbReference>
<comment type="subcellular location">
    <subcellularLocation>
        <location evidence="1">Membrane</location>
        <topology evidence="1">Multi-pass membrane protein</topology>
    </subcellularLocation>
</comment>
<evidence type="ECO:0000313" key="16">
    <source>
        <dbReference type="Proteomes" id="UP000051500"/>
    </source>
</evidence>
<accession>A0A0R2KTC7</accession>
<sequence>MEETHLQEKFSKAPKTEKGSRQLRERMMALNDGIIAIIITIMILEVPVPSGDVASYIRFIKAVAIFLVSFFIVANFWYELSRLYSLVQVATKKMMIVNFIFLAALSMMPIITKWLMNYHNRLAVINYGVIYMILDLLEMVLFYLLIRDFIECSSWMKNHLYKVTRLRMIVLLIVSAILILLSYYFPRVMIYAYLALPIIDFVFPDRITHLLERDSFKEMKEDV</sequence>
<evidence type="ECO:0000256" key="9">
    <source>
        <dbReference type="ARBA" id="ARBA00023065"/>
    </source>
</evidence>
<dbReference type="PATRIC" id="fig|1122146.4.peg.1247"/>
<evidence type="ECO:0000313" key="15">
    <source>
        <dbReference type="EMBL" id="KRN89533.1"/>
    </source>
</evidence>
<feature type="region of interest" description="Disordered" evidence="13">
    <location>
        <begin position="1"/>
        <end position="20"/>
    </location>
</feature>
<evidence type="ECO:0000256" key="2">
    <source>
        <dbReference type="ARBA" id="ARBA00006920"/>
    </source>
</evidence>
<keyword evidence="9" id="KW-0406">Ion transport</keyword>
<dbReference type="EMBL" id="JQBZ01000011">
    <property type="protein sequence ID" value="KRN89533.1"/>
    <property type="molecule type" value="Genomic_DNA"/>
</dbReference>
<gene>
    <name evidence="15" type="ORF">IV53_GL001210</name>
</gene>
<reference evidence="15 16" key="1">
    <citation type="journal article" date="2015" name="Genome Announc.">
        <title>Expanding the biotechnology potential of lactobacilli through comparative genomics of 213 strains and associated genera.</title>
        <authorList>
            <person name="Sun Z."/>
            <person name="Harris H.M."/>
            <person name="McCann A."/>
            <person name="Guo C."/>
            <person name="Argimon S."/>
            <person name="Zhang W."/>
            <person name="Yang X."/>
            <person name="Jeffery I.B."/>
            <person name="Cooney J.C."/>
            <person name="Kagawa T.F."/>
            <person name="Liu W."/>
            <person name="Song Y."/>
            <person name="Salvetti E."/>
            <person name="Wrobel A."/>
            <person name="Rasinkangas P."/>
            <person name="Parkhill J."/>
            <person name="Rea M.C."/>
            <person name="O'Sullivan O."/>
            <person name="Ritari J."/>
            <person name="Douillard F.P."/>
            <person name="Paul Ross R."/>
            <person name="Yang R."/>
            <person name="Briner A.E."/>
            <person name="Felis G.E."/>
            <person name="de Vos W.M."/>
            <person name="Barrangou R."/>
            <person name="Klaenhammer T.R."/>
            <person name="Caufield P.W."/>
            <person name="Cui Y."/>
            <person name="Zhang H."/>
            <person name="O'Toole P.W."/>
        </authorList>
    </citation>
    <scope>NUCLEOTIDE SEQUENCE [LARGE SCALE GENOMIC DNA]</scope>
    <source>
        <strain evidence="15 16">DSM 22408</strain>
    </source>
</reference>
<dbReference type="eggNOG" id="COG3548">
    <property type="taxonomic scope" value="Bacteria"/>
</dbReference>
<evidence type="ECO:0000256" key="14">
    <source>
        <dbReference type="SAM" id="Phobius"/>
    </source>
</evidence>
<evidence type="ECO:0000256" key="10">
    <source>
        <dbReference type="ARBA" id="ARBA00023136"/>
    </source>
</evidence>
<name>A0A0R2KTC7_9LACO</name>
<dbReference type="GO" id="GO:0015252">
    <property type="term" value="F:proton channel activity"/>
    <property type="evidence" value="ECO:0007669"/>
    <property type="project" value="InterPro"/>
</dbReference>
<evidence type="ECO:0000256" key="8">
    <source>
        <dbReference type="ARBA" id="ARBA00022989"/>
    </source>
</evidence>
<comment type="catalytic activity">
    <reaction evidence="12">
        <text>K(+)(in) = K(+)(out)</text>
        <dbReference type="Rhea" id="RHEA:29463"/>
        <dbReference type="ChEBI" id="CHEBI:29103"/>
    </reaction>
</comment>
<dbReference type="GO" id="GO:0005267">
    <property type="term" value="F:potassium channel activity"/>
    <property type="evidence" value="ECO:0007669"/>
    <property type="project" value="UniProtKB-KW"/>
</dbReference>
<feature type="transmembrane region" description="Helical" evidence="14">
    <location>
        <begin position="166"/>
        <end position="185"/>
    </location>
</feature>
<feature type="transmembrane region" description="Helical" evidence="14">
    <location>
        <begin position="56"/>
        <end position="78"/>
    </location>
</feature>
<feature type="transmembrane region" description="Helical" evidence="14">
    <location>
        <begin position="27"/>
        <end position="44"/>
    </location>
</feature>
<evidence type="ECO:0000256" key="5">
    <source>
        <dbReference type="ARBA" id="ARBA00022692"/>
    </source>
</evidence>
<keyword evidence="6" id="KW-0631">Potassium channel</keyword>
<dbReference type="AlphaFoldDB" id="A0A0R2KTC7"/>
<keyword evidence="4" id="KW-0633">Potassium transport</keyword>
<dbReference type="Proteomes" id="UP000051500">
    <property type="component" value="Unassembled WGS sequence"/>
</dbReference>
<keyword evidence="3" id="KW-0813">Transport</keyword>
<evidence type="ECO:0000256" key="13">
    <source>
        <dbReference type="SAM" id="MobiDB-lite"/>
    </source>
</evidence>
<feature type="transmembrane region" description="Helical" evidence="14">
    <location>
        <begin position="99"/>
        <end position="116"/>
    </location>
</feature>
<feature type="transmembrane region" description="Helical" evidence="14">
    <location>
        <begin position="122"/>
        <end position="146"/>
    </location>
</feature>
<protein>
    <submittedName>
        <fullName evidence="15">Integral membrane protein</fullName>
    </submittedName>
</protein>
<evidence type="ECO:0000256" key="3">
    <source>
        <dbReference type="ARBA" id="ARBA00022448"/>
    </source>
</evidence>
<keyword evidence="8 14" id="KW-1133">Transmembrane helix</keyword>
<evidence type="ECO:0000256" key="11">
    <source>
        <dbReference type="ARBA" id="ARBA00023303"/>
    </source>
</evidence>
<evidence type="ECO:0000256" key="6">
    <source>
        <dbReference type="ARBA" id="ARBA00022826"/>
    </source>
</evidence>
<dbReference type="STRING" id="1122146.IV53_GL001210"/>
<dbReference type="GO" id="GO:0016020">
    <property type="term" value="C:membrane"/>
    <property type="evidence" value="ECO:0007669"/>
    <property type="project" value="UniProtKB-SubCell"/>
</dbReference>
<keyword evidence="7" id="KW-0630">Potassium</keyword>
<keyword evidence="16" id="KW-1185">Reference proteome</keyword>
<keyword evidence="10 14" id="KW-0472">Membrane</keyword>
<evidence type="ECO:0000256" key="4">
    <source>
        <dbReference type="ARBA" id="ARBA00022538"/>
    </source>
</evidence>
<evidence type="ECO:0000256" key="1">
    <source>
        <dbReference type="ARBA" id="ARBA00004141"/>
    </source>
</evidence>
<proteinExistence type="inferred from homology"/>
<evidence type="ECO:0000256" key="7">
    <source>
        <dbReference type="ARBA" id="ARBA00022958"/>
    </source>
</evidence>
<comment type="caution">
    <text evidence="15">The sequence shown here is derived from an EMBL/GenBank/DDBJ whole genome shotgun (WGS) entry which is preliminary data.</text>
</comment>
<keyword evidence="11" id="KW-0407">Ion channel</keyword>
<dbReference type="InterPro" id="IPR010617">
    <property type="entry name" value="TMEM175-like"/>
</dbReference>
<keyword evidence="5 14" id="KW-0812">Transmembrane</keyword>